<accession>A0A167V669</accession>
<dbReference type="EC" id="2.6.1.1" evidence="7"/>
<gene>
    <name evidence="9" type="ORF">AAP_05953</name>
</gene>
<dbReference type="FunFam" id="3.90.1150.10:FF:000001">
    <property type="entry name" value="Aspartate aminotransferase"/>
    <property type="match status" value="1"/>
</dbReference>
<organism evidence="9 10">
    <name type="scientific">Ascosphaera apis ARSEF 7405</name>
    <dbReference type="NCBI Taxonomy" id="392613"/>
    <lineage>
        <taxon>Eukaryota</taxon>
        <taxon>Fungi</taxon>
        <taxon>Dikarya</taxon>
        <taxon>Ascomycota</taxon>
        <taxon>Pezizomycotina</taxon>
        <taxon>Eurotiomycetes</taxon>
        <taxon>Eurotiomycetidae</taxon>
        <taxon>Onygenales</taxon>
        <taxon>Ascosphaeraceae</taxon>
        <taxon>Ascosphaera</taxon>
    </lineage>
</organism>
<comment type="miscellaneous">
    <text evidence="7">In eukaryotes there are cytoplasmic, mitochondrial and chloroplastic isozymes.</text>
</comment>
<keyword evidence="10" id="KW-1185">Reference proteome</keyword>
<evidence type="ECO:0000313" key="9">
    <source>
        <dbReference type="EMBL" id="KZZ87098.1"/>
    </source>
</evidence>
<evidence type="ECO:0000256" key="7">
    <source>
        <dbReference type="RuleBase" id="RU000480"/>
    </source>
</evidence>
<evidence type="ECO:0000259" key="8">
    <source>
        <dbReference type="Pfam" id="PF00155"/>
    </source>
</evidence>
<dbReference type="AlphaFoldDB" id="A0A167V669"/>
<evidence type="ECO:0000313" key="10">
    <source>
        <dbReference type="Proteomes" id="UP000242877"/>
    </source>
</evidence>
<dbReference type="Pfam" id="PF00155">
    <property type="entry name" value="Aminotran_1_2"/>
    <property type="match status" value="1"/>
</dbReference>
<dbReference type="GO" id="GO:0005829">
    <property type="term" value="C:cytosol"/>
    <property type="evidence" value="ECO:0007669"/>
    <property type="project" value="TreeGrafter"/>
</dbReference>
<dbReference type="InterPro" id="IPR004839">
    <property type="entry name" value="Aminotransferase_I/II_large"/>
</dbReference>
<evidence type="ECO:0000256" key="3">
    <source>
        <dbReference type="ARBA" id="ARBA00011738"/>
    </source>
</evidence>
<dbReference type="SUPFAM" id="SSF53383">
    <property type="entry name" value="PLP-dependent transferases"/>
    <property type="match status" value="1"/>
</dbReference>
<dbReference type="GO" id="GO:0030170">
    <property type="term" value="F:pyridoxal phosphate binding"/>
    <property type="evidence" value="ECO:0007669"/>
    <property type="project" value="InterPro"/>
</dbReference>
<comment type="subunit">
    <text evidence="3 7">Homodimer.</text>
</comment>
<keyword evidence="4 7" id="KW-0032">Aminotransferase</keyword>
<evidence type="ECO:0000256" key="2">
    <source>
        <dbReference type="ARBA" id="ARBA00007441"/>
    </source>
</evidence>
<dbReference type="Gene3D" id="3.90.1150.10">
    <property type="entry name" value="Aspartate Aminotransferase, domain 1"/>
    <property type="match status" value="1"/>
</dbReference>
<name>A0A167V669_9EURO</name>
<dbReference type="GO" id="GO:0006532">
    <property type="term" value="P:aspartate biosynthetic process"/>
    <property type="evidence" value="ECO:0007669"/>
    <property type="project" value="TreeGrafter"/>
</dbReference>
<reference evidence="9 10" key="1">
    <citation type="journal article" date="2016" name="Genome Biol. Evol.">
        <title>Divergent and convergent evolution of fungal pathogenicity.</title>
        <authorList>
            <person name="Shang Y."/>
            <person name="Xiao G."/>
            <person name="Zheng P."/>
            <person name="Cen K."/>
            <person name="Zhan S."/>
            <person name="Wang C."/>
        </authorList>
    </citation>
    <scope>NUCLEOTIDE SEQUENCE [LARGE SCALE GENOMIC DNA]</scope>
    <source>
        <strain evidence="9 10">ARSEF 7405</strain>
    </source>
</reference>
<dbReference type="CDD" id="cd00609">
    <property type="entry name" value="AAT_like"/>
    <property type="match status" value="1"/>
</dbReference>
<dbReference type="InterPro" id="IPR015421">
    <property type="entry name" value="PyrdxlP-dep_Trfase_major"/>
</dbReference>
<evidence type="ECO:0000256" key="1">
    <source>
        <dbReference type="ARBA" id="ARBA00001933"/>
    </source>
</evidence>
<comment type="cofactor">
    <cofactor evidence="1">
        <name>pyridoxal 5'-phosphate</name>
        <dbReference type="ChEBI" id="CHEBI:597326"/>
    </cofactor>
</comment>
<comment type="similarity">
    <text evidence="2">Belongs to the class-I pyridoxal-phosphate-dependent aminotransferase family.</text>
</comment>
<dbReference type="Proteomes" id="UP000242877">
    <property type="component" value="Unassembled WGS sequence"/>
</dbReference>
<keyword evidence="5 7" id="KW-0808">Transferase</keyword>
<dbReference type="PRINTS" id="PR00799">
    <property type="entry name" value="TRANSAMINASE"/>
</dbReference>
<feature type="domain" description="Aminotransferase class I/classII large" evidence="8">
    <location>
        <begin position="29"/>
        <end position="413"/>
    </location>
</feature>
<dbReference type="InterPro" id="IPR004838">
    <property type="entry name" value="NHTrfase_class1_PyrdxlP-BS"/>
</dbReference>
<dbReference type="GO" id="GO:0004069">
    <property type="term" value="F:L-aspartate:2-oxoglutarate aminotransferase activity"/>
    <property type="evidence" value="ECO:0007669"/>
    <property type="project" value="UniProtKB-EC"/>
</dbReference>
<evidence type="ECO:0000256" key="6">
    <source>
        <dbReference type="ARBA" id="ARBA00022898"/>
    </source>
</evidence>
<comment type="caution">
    <text evidence="9">The sequence shown here is derived from an EMBL/GenBank/DDBJ whole genome shotgun (WGS) entry which is preliminary data.</text>
</comment>
<comment type="catalytic activity">
    <reaction evidence="7">
        <text>L-aspartate + 2-oxoglutarate = oxaloacetate + L-glutamate</text>
        <dbReference type="Rhea" id="RHEA:21824"/>
        <dbReference type="ChEBI" id="CHEBI:16452"/>
        <dbReference type="ChEBI" id="CHEBI:16810"/>
        <dbReference type="ChEBI" id="CHEBI:29985"/>
        <dbReference type="ChEBI" id="CHEBI:29991"/>
        <dbReference type="EC" id="2.6.1.1"/>
    </reaction>
</comment>
<evidence type="ECO:0000256" key="5">
    <source>
        <dbReference type="ARBA" id="ARBA00022679"/>
    </source>
</evidence>
<dbReference type="NCBIfam" id="NF006719">
    <property type="entry name" value="PRK09257.1"/>
    <property type="match status" value="1"/>
</dbReference>
<dbReference type="PANTHER" id="PTHR11879:SF20">
    <property type="entry name" value="ASPARTATE AMINOTRANSFERASE"/>
    <property type="match status" value="1"/>
</dbReference>
<dbReference type="EMBL" id="AZGZ01000039">
    <property type="protein sequence ID" value="KZZ87098.1"/>
    <property type="molecule type" value="Genomic_DNA"/>
</dbReference>
<dbReference type="InterPro" id="IPR000796">
    <property type="entry name" value="Asp_trans"/>
</dbReference>
<dbReference type="OrthoDB" id="6752799at2759"/>
<dbReference type="InterPro" id="IPR015424">
    <property type="entry name" value="PyrdxlP-dep_Trfase"/>
</dbReference>
<evidence type="ECO:0000256" key="4">
    <source>
        <dbReference type="ARBA" id="ARBA00022576"/>
    </source>
</evidence>
<sequence length="427" mass="47360">MTAFTTLEALPMDPIFALLAAYNNDPHPSKVSLGVGVYKTNEAQNYTLPSVRQAMKLLAEDPTFDHDYLPLAGYAPLIAHAKRIVFGPDSPVPFSNIASIQTISGTGAVHTAARFLFEQLPPISSTSPGQTTRRIWISNPTWGNHHTIFEHAVTSKASSPIEQKFYPYYDPNTCSLDFKGLVDTLERESNNGDIILLHACAHNPTGIEPNRDQWKVIADICKRKGLFPFFDIAYQGFASGDLDRDAWAIREFTAQGLECAVAQSFSKNLGLYGQRVGVLHIVCADEDTAKKAATQTVEIQRSEISMPPSYGARVANVVLSDPELSRQWREDMKEMSGRIISMRQALFDELTALGTPGSWKHIVEQVGMFSYTGLTVEQIRKLREQYHIYLLDSSRASISGLNTKNVQYVAKAIDAVVRETTKSQSQL</sequence>
<dbReference type="VEuPathDB" id="FungiDB:AAP_05953"/>
<dbReference type="PROSITE" id="PS00105">
    <property type="entry name" value="AA_TRANSFER_CLASS_1"/>
    <property type="match status" value="1"/>
</dbReference>
<dbReference type="InterPro" id="IPR015422">
    <property type="entry name" value="PyrdxlP-dep_Trfase_small"/>
</dbReference>
<keyword evidence="6" id="KW-0663">Pyridoxal phosphate</keyword>
<dbReference type="FunFam" id="3.40.640.10:FF:000066">
    <property type="entry name" value="Aspartate aminotransferase"/>
    <property type="match status" value="1"/>
</dbReference>
<proteinExistence type="inferred from homology"/>
<dbReference type="Gene3D" id="3.40.640.10">
    <property type="entry name" value="Type I PLP-dependent aspartate aminotransferase-like (Major domain)"/>
    <property type="match status" value="1"/>
</dbReference>
<protein>
    <recommendedName>
        <fullName evidence="7">Aspartate aminotransferase</fullName>
        <ecNumber evidence="7">2.6.1.1</ecNumber>
    </recommendedName>
</protein>
<dbReference type="PANTHER" id="PTHR11879">
    <property type="entry name" value="ASPARTATE AMINOTRANSFERASE"/>
    <property type="match status" value="1"/>
</dbReference>